<dbReference type="CDD" id="cd03137">
    <property type="entry name" value="GATase1_AraC_1"/>
    <property type="match status" value="1"/>
</dbReference>
<dbReference type="GO" id="GO:0003700">
    <property type="term" value="F:DNA-binding transcription factor activity"/>
    <property type="evidence" value="ECO:0007669"/>
    <property type="project" value="InterPro"/>
</dbReference>
<dbReference type="Gene3D" id="3.40.50.880">
    <property type="match status" value="1"/>
</dbReference>
<reference evidence="5" key="1">
    <citation type="submission" date="2016-12" db="EMBL/GenBank/DDBJ databases">
        <authorList>
            <person name="Rodrigo-Torres L."/>
            <person name="Arahal R.D."/>
            <person name="Lucena T."/>
        </authorList>
    </citation>
    <scope>NUCLEOTIDE SEQUENCE [LARGE SCALE GENOMIC DNA]</scope>
</reference>
<dbReference type="InterPro" id="IPR018060">
    <property type="entry name" value="HTH_AraC"/>
</dbReference>
<dbReference type="PROSITE" id="PS01124">
    <property type="entry name" value="HTH_ARAC_FAMILY_2"/>
    <property type="match status" value="1"/>
</dbReference>
<dbReference type="SMART" id="SM00342">
    <property type="entry name" value="HTH_ARAC"/>
    <property type="match status" value="1"/>
</dbReference>
<evidence type="ECO:0000256" key="1">
    <source>
        <dbReference type="ARBA" id="ARBA00023015"/>
    </source>
</evidence>
<organism evidence="4 5">
    <name type="scientific">Vibrio quintilis</name>
    <dbReference type="NCBI Taxonomy" id="1117707"/>
    <lineage>
        <taxon>Bacteria</taxon>
        <taxon>Pseudomonadati</taxon>
        <taxon>Pseudomonadota</taxon>
        <taxon>Gammaproteobacteria</taxon>
        <taxon>Vibrionales</taxon>
        <taxon>Vibrionaceae</taxon>
        <taxon>Vibrio</taxon>
    </lineage>
</organism>
<dbReference type="RefSeq" id="WP_073581610.1">
    <property type="nucleotide sequence ID" value="NZ_AP024897.1"/>
</dbReference>
<dbReference type="PANTHER" id="PTHR43130">
    <property type="entry name" value="ARAC-FAMILY TRANSCRIPTIONAL REGULATOR"/>
    <property type="match status" value="1"/>
</dbReference>
<protein>
    <submittedName>
        <fullName evidence="4">HTH-type transcriptional regulator CdhR</fullName>
    </submittedName>
</protein>
<dbReference type="Gene3D" id="1.10.10.60">
    <property type="entry name" value="Homeodomain-like"/>
    <property type="match status" value="1"/>
</dbReference>
<keyword evidence="2" id="KW-0804">Transcription</keyword>
<dbReference type="InterPro" id="IPR052158">
    <property type="entry name" value="INH-QAR"/>
</dbReference>
<dbReference type="EMBL" id="FRFG01000019">
    <property type="protein sequence ID" value="SHO56050.1"/>
    <property type="molecule type" value="Genomic_DNA"/>
</dbReference>
<proteinExistence type="predicted"/>
<feature type="domain" description="HTH araC/xylS-type" evidence="3">
    <location>
        <begin position="222"/>
        <end position="320"/>
    </location>
</feature>
<evidence type="ECO:0000256" key="2">
    <source>
        <dbReference type="ARBA" id="ARBA00023163"/>
    </source>
</evidence>
<dbReference type="AlphaFoldDB" id="A0A1M7YTR9"/>
<evidence type="ECO:0000313" key="5">
    <source>
        <dbReference type="Proteomes" id="UP000184600"/>
    </source>
</evidence>
<gene>
    <name evidence="4" type="primary">cdhR_1</name>
    <name evidence="4" type="ORF">VQ7734_01813</name>
</gene>
<accession>A0A1M7YTR9</accession>
<evidence type="ECO:0000259" key="3">
    <source>
        <dbReference type="PROSITE" id="PS01124"/>
    </source>
</evidence>
<dbReference type="OrthoDB" id="9803764at2"/>
<dbReference type="STRING" id="1117707.VQ7734_01813"/>
<name>A0A1M7YTR9_9VIBR</name>
<dbReference type="SUPFAM" id="SSF52317">
    <property type="entry name" value="Class I glutamine amidotransferase-like"/>
    <property type="match status" value="1"/>
</dbReference>
<dbReference type="PANTHER" id="PTHR43130:SF3">
    <property type="entry name" value="HTH-TYPE TRANSCRIPTIONAL REGULATOR RV1931C"/>
    <property type="match status" value="1"/>
</dbReference>
<dbReference type="SUPFAM" id="SSF46689">
    <property type="entry name" value="Homeodomain-like"/>
    <property type="match status" value="2"/>
</dbReference>
<dbReference type="Proteomes" id="UP000184600">
    <property type="component" value="Unassembled WGS sequence"/>
</dbReference>
<keyword evidence="5" id="KW-1185">Reference proteome</keyword>
<sequence>MTSKQTRTIVIAIPPKAQPLDVSGPLAAFREAYRQTHGEIEYDVRTLAAGHDRQVEMDGMTIVADHTLDDPRFPIDTLLIAGTHDYQQAFEMAAFHAWLRRHTPDIRRYGSVCTGAFFLGAAGLLDGRRVTTHWQQAEELAARYPQAEVFADSIYVQDGALCTSAGITAGIDLSLKLIEDDYGRELALKIARRLVVFLRRPGGQSQFSAHLAAQMATESRIESVQHWILAHLAQDLSLPVLAEQAAMSVRNFSRLFRRETGGTAADFVELARVEAARRLLEDSETQLQRIASQCGFSNVDLMRRAFIRRVGINPSDYRQRFYTQAT</sequence>
<evidence type="ECO:0000313" key="4">
    <source>
        <dbReference type="EMBL" id="SHO56050.1"/>
    </source>
</evidence>
<dbReference type="InterPro" id="IPR002818">
    <property type="entry name" value="DJ-1/PfpI"/>
</dbReference>
<dbReference type="Pfam" id="PF01965">
    <property type="entry name" value="DJ-1_PfpI"/>
    <property type="match status" value="1"/>
</dbReference>
<dbReference type="GO" id="GO:0043565">
    <property type="term" value="F:sequence-specific DNA binding"/>
    <property type="evidence" value="ECO:0007669"/>
    <property type="project" value="InterPro"/>
</dbReference>
<dbReference type="Pfam" id="PF12833">
    <property type="entry name" value="HTH_18"/>
    <property type="match status" value="1"/>
</dbReference>
<dbReference type="InterPro" id="IPR009057">
    <property type="entry name" value="Homeodomain-like_sf"/>
</dbReference>
<dbReference type="InterPro" id="IPR029062">
    <property type="entry name" value="Class_I_gatase-like"/>
</dbReference>
<keyword evidence="1" id="KW-0805">Transcription regulation</keyword>